<evidence type="ECO:0000256" key="10">
    <source>
        <dbReference type="ARBA" id="ARBA00023098"/>
    </source>
</evidence>
<dbReference type="PANTHER" id="PTHR33694">
    <property type="entry name" value="UDP-3-O-ACYL-N-ACETYLGLUCOSAMINE DEACETYLASE 1, MITOCHONDRIAL-RELATED"/>
    <property type="match status" value="1"/>
</dbReference>
<organism evidence="13 14">
    <name type="scientific">Oharaeibacter diazotrophicus</name>
    <dbReference type="NCBI Taxonomy" id="1920512"/>
    <lineage>
        <taxon>Bacteria</taxon>
        <taxon>Pseudomonadati</taxon>
        <taxon>Pseudomonadota</taxon>
        <taxon>Alphaproteobacteria</taxon>
        <taxon>Hyphomicrobiales</taxon>
        <taxon>Pleomorphomonadaceae</taxon>
        <taxon>Oharaeibacter</taxon>
    </lineage>
</organism>
<dbReference type="AlphaFoldDB" id="A0A4R6RIU3"/>
<name>A0A4R6RIU3_9HYPH</name>
<dbReference type="Gene3D" id="3.30.230.20">
    <property type="entry name" value="lpxc deacetylase, domain 1"/>
    <property type="match status" value="1"/>
</dbReference>
<dbReference type="GO" id="GO:0016020">
    <property type="term" value="C:membrane"/>
    <property type="evidence" value="ECO:0007669"/>
    <property type="project" value="GOC"/>
</dbReference>
<dbReference type="Gene3D" id="3.30.1700.10">
    <property type="entry name" value="lpxc deacetylase, domain 2"/>
    <property type="match status" value="1"/>
</dbReference>
<reference evidence="13 14" key="1">
    <citation type="submission" date="2019-03" db="EMBL/GenBank/DDBJ databases">
        <title>Genomic Encyclopedia of Type Strains, Phase IV (KMG-IV): sequencing the most valuable type-strain genomes for metagenomic binning, comparative biology and taxonomic classification.</title>
        <authorList>
            <person name="Goeker M."/>
        </authorList>
    </citation>
    <scope>NUCLEOTIDE SEQUENCE [LARGE SCALE GENOMIC DNA]</scope>
    <source>
        <strain evidence="13 14">DSM 102969</strain>
    </source>
</reference>
<keyword evidence="6 12" id="KW-0441">Lipid A biosynthesis</keyword>
<dbReference type="GO" id="GO:0103117">
    <property type="term" value="F:UDP-3-O-acyl-N-acetylglucosamine deacetylase activity"/>
    <property type="evidence" value="ECO:0007669"/>
    <property type="project" value="UniProtKB-UniRule"/>
</dbReference>
<evidence type="ECO:0000313" key="13">
    <source>
        <dbReference type="EMBL" id="TDP85556.1"/>
    </source>
</evidence>
<dbReference type="EMBL" id="SNXY01000007">
    <property type="protein sequence ID" value="TDP85556.1"/>
    <property type="molecule type" value="Genomic_DNA"/>
</dbReference>
<keyword evidence="8 12" id="KW-0378">Hydrolase</keyword>
<dbReference type="InterPro" id="IPR011334">
    <property type="entry name" value="UDP-acyl_GlcNac_deAcase_C"/>
</dbReference>
<evidence type="ECO:0000256" key="2">
    <source>
        <dbReference type="ARBA" id="ARBA00002923"/>
    </source>
</evidence>
<evidence type="ECO:0000256" key="8">
    <source>
        <dbReference type="ARBA" id="ARBA00022801"/>
    </source>
</evidence>
<keyword evidence="10 12" id="KW-0443">Lipid metabolism</keyword>
<feature type="active site" description="Proton donor" evidence="12">
    <location>
        <position position="266"/>
    </location>
</feature>
<evidence type="ECO:0000256" key="1">
    <source>
        <dbReference type="ARBA" id="ARBA00001947"/>
    </source>
</evidence>
<evidence type="ECO:0000256" key="4">
    <source>
        <dbReference type="ARBA" id="ARBA00012745"/>
    </source>
</evidence>
<evidence type="ECO:0000256" key="7">
    <source>
        <dbReference type="ARBA" id="ARBA00022723"/>
    </source>
</evidence>
<evidence type="ECO:0000256" key="11">
    <source>
        <dbReference type="ARBA" id="ARBA00024535"/>
    </source>
</evidence>
<dbReference type="SUPFAM" id="SSF54211">
    <property type="entry name" value="Ribosomal protein S5 domain 2-like"/>
    <property type="match status" value="2"/>
</dbReference>
<feature type="binding site" evidence="12">
    <location>
        <position position="82"/>
    </location>
    <ligand>
        <name>Zn(2+)</name>
        <dbReference type="ChEBI" id="CHEBI:29105"/>
    </ligand>
</feature>
<comment type="function">
    <text evidence="2 12">Catalyzes the hydrolysis of UDP-3-O-myristoyl-N-acetylglucosamine to form UDP-3-O-myristoylglucosamine and acetate, the committed step in lipid A biosynthesis.</text>
</comment>
<comment type="similarity">
    <text evidence="12">Belongs to the LpxC family.</text>
</comment>
<keyword evidence="14" id="KW-1185">Reference proteome</keyword>
<protein>
    <recommendedName>
        <fullName evidence="4 12">UDP-3-O-acyl-N-acetylglucosamine deacetylase</fullName>
        <shortName evidence="12">UDP-3-O-acyl-GlcNAc deacetylase</shortName>
        <ecNumber evidence="4 12">3.5.1.108</ecNumber>
    </recommendedName>
    <alternativeName>
        <fullName evidence="12">UDP-3-O-[R-3-hydroxymyristoyl]-N-acetylglucosamine deacetylase</fullName>
    </alternativeName>
</protein>
<dbReference type="NCBIfam" id="TIGR00325">
    <property type="entry name" value="lpxC"/>
    <property type="match status" value="1"/>
</dbReference>
<evidence type="ECO:0000256" key="5">
    <source>
        <dbReference type="ARBA" id="ARBA00022516"/>
    </source>
</evidence>
<comment type="caution">
    <text evidence="13">The sequence shown here is derived from an EMBL/GenBank/DDBJ whole genome shotgun (WGS) entry which is preliminary data.</text>
</comment>
<sequence length="310" mass="33455">MRFDLGRQTTLARRAVLSGVGVHSGKPATIAVSPAEADRGIVFVRADGAREVEIPARFDRVVATELCTVIGAEGLSVATIEHLMAAFRGAGVDNALVEIDGPEMPITDGCSEAFLGLIEEAGVVRLKAGRRAVRVLRPVRIEQGDAYAEFLPFDGTRYDVTIDFTSPLIGRQGYVFDLVPGAFRREIARARTFGFMSDVEKLWKLGYALGSSLENSVAIGEDRILNPEGLRWTDEFVRHKTLDAVGDLALAGMPFLGHFRSYKGGHKLNWMALKALMADASAHEIVRDAETRSAGEATAFAAAVLAPAKI</sequence>
<dbReference type="Pfam" id="PF03331">
    <property type="entry name" value="LpxC"/>
    <property type="match status" value="1"/>
</dbReference>
<evidence type="ECO:0000256" key="3">
    <source>
        <dbReference type="ARBA" id="ARBA00005002"/>
    </source>
</evidence>
<dbReference type="InterPro" id="IPR004463">
    <property type="entry name" value="UDP-acyl_GlcNac_deAcase"/>
</dbReference>
<evidence type="ECO:0000313" key="14">
    <source>
        <dbReference type="Proteomes" id="UP000294547"/>
    </source>
</evidence>
<dbReference type="UniPathway" id="UPA00359">
    <property type="reaction ID" value="UER00478"/>
</dbReference>
<keyword evidence="7 12" id="KW-0479">Metal-binding</keyword>
<comment type="catalytic activity">
    <reaction evidence="11 12">
        <text>a UDP-3-O-[(3R)-3-hydroxyacyl]-N-acetyl-alpha-D-glucosamine + H2O = a UDP-3-O-[(3R)-3-hydroxyacyl]-alpha-D-glucosamine + acetate</text>
        <dbReference type="Rhea" id="RHEA:67816"/>
        <dbReference type="ChEBI" id="CHEBI:15377"/>
        <dbReference type="ChEBI" id="CHEBI:30089"/>
        <dbReference type="ChEBI" id="CHEBI:137740"/>
        <dbReference type="ChEBI" id="CHEBI:173225"/>
        <dbReference type="EC" id="3.5.1.108"/>
    </reaction>
</comment>
<dbReference type="InterPro" id="IPR020568">
    <property type="entry name" value="Ribosomal_Su5_D2-typ_SF"/>
</dbReference>
<evidence type="ECO:0000256" key="12">
    <source>
        <dbReference type="HAMAP-Rule" id="MF_00388"/>
    </source>
</evidence>
<feature type="binding site" evidence="12">
    <location>
        <position position="243"/>
    </location>
    <ligand>
        <name>Zn(2+)</name>
        <dbReference type="ChEBI" id="CHEBI:29105"/>
    </ligand>
</feature>
<proteinExistence type="inferred from homology"/>
<keyword evidence="5 12" id="KW-0444">Lipid biosynthesis</keyword>
<comment type="cofactor">
    <cofactor evidence="1 12">
        <name>Zn(2+)</name>
        <dbReference type="ChEBI" id="CHEBI:29105"/>
    </cofactor>
</comment>
<dbReference type="OrthoDB" id="9802746at2"/>
<dbReference type="GO" id="GO:0009245">
    <property type="term" value="P:lipid A biosynthetic process"/>
    <property type="evidence" value="ECO:0007669"/>
    <property type="project" value="UniProtKB-UniRule"/>
</dbReference>
<dbReference type="RefSeq" id="WP_126541394.1">
    <property type="nucleotide sequence ID" value="NZ_BSPM01000004.1"/>
</dbReference>
<dbReference type="GO" id="GO:0046872">
    <property type="term" value="F:metal ion binding"/>
    <property type="evidence" value="ECO:0007669"/>
    <property type="project" value="UniProtKB-KW"/>
</dbReference>
<dbReference type="InterPro" id="IPR015870">
    <property type="entry name" value="UDP-acyl_N-AcGlcN_deAcase_N"/>
</dbReference>
<feature type="binding site" evidence="12">
    <location>
        <position position="239"/>
    </location>
    <ligand>
        <name>Zn(2+)</name>
        <dbReference type="ChEBI" id="CHEBI:29105"/>
    </ligand>
</feature>
<dbReference type="Proteomes" id="UP000294547">
    <property type="component" value="Unassembled WGS sequence"/>
</dbReference>
<evidence type="ECO:0000256" key="9">
    <source>
        <dbReference type="ARBA" id="ARBA00022833"/>
    </source>
</evidence>
<gene>
    <name evidence="12" type="primary">lpxC</name>
    <name evidence="13" type="ORF">EDD54_2410</name>
</gene>
<dbReference type="EC" id="3.5.1.108" evidence="4 12"/>
<accession>A0A4R6RIU3</accession>
<comment type="pathway">
    <text evidence="3 12">Glycolipid biosynthesis; lipid IV(A) biosynthesis; lipid IV(A) from (3R)-3-hydroxytetradecanoyl-[acyl-carrier-protein] and UDP-N-acetyl-alpha-D-glucosamine: step 2/6.</text>
</comment>
<keyword evidence="9 12" id="KW-0862">Zinc</keyword>
<evidence type="ECO:0000256" key="6">
    <source>
        <dbReference type="ARBA" id="ARBA00022556"/>
    </source>
</evidence>
<dbReference type="HAMAP" id="MF_00388">
    <property type="entry name" value="LpxC"/>
    <property type="match status" value="1"/>
</dbReference>
<dbReference type="PANTHER" id="PTHR33694:SF1">
    <property type="entry name" value="UDP-3-O-ACYL-N-ACETYLGLUCOSAMINE DEACETYLASE 1, MITOCHONDRIAL-RELATED"/>
    <property type="match status" value="1"/>
</dbReference>